<dbReference type="RefSeq" id="WP_028309852.1">
    <property type="nucleotide sequence ID" value="NZ_AXWS01000001.1"/>
</dbReference>
<dbReference type="InterPro" id="IPR005158">
    <property type="entry name" value="BTAD"/>
</dbReference>
<evidence type="ECO:0000313" key="3">
    <source>
        <dbReference type="RefSeq" id="WP_028309852.1"/>
    </source>
</evidence>
<dbReference type="InterPro" id="IPR059106">
    <property type="entry name" value="WHD_MalT"/>
</dbReference>
<dbReference type="Pfam" id="PF25873">
    <property type="entry name" value="WHD_MalT"/>
    <property type="match status" value="1"/>
</dbReference>
<keyword evidence="2" id="KW-1185">Reference proteome</keyword>
<name>A0A8B6X0P2_9BURK</name>
<protein>
    <submittedName>
        <fullName evidence="3">BTAD domain-containing putative transcriptional regulator</fullName>
    </submittedName>
</protein>
<dbReference type="OrthoDB" id="134985at2"/>
<dbReference type="Gene3D" id="1.10.10.10">
    <property type="entry name" value="Winged helix-like DNA-binding domain superfamily/Winged helix DNA-binding domain"/>
    <property type="match status" value="1"/>
</dbReference>
<sequence>MASIPAKFDLPDSRRAMPRERLLSALDYAFETARCVWVCAEPGSGKTTLAANWPATRQRPAAWYRIDPADADTAVFAEDFAAMLGWHGADEPPRGKGKRAAPPVPPLPLWEPTQAAEPEVFLRRYFRAAFARLPEGGVLVFDNAQEMAPERFDRLFALALDEAPADRRFIVTSHARPGPALARAQSKGLVEVLGEAALRFTVGETGELIAARTRGQADEARAAEVHGATRGWAAGIVMLGASGMSALAGLGDAASADAERRDREALVERWFATEVDERLDPASRELLSAVALMGEFSAASAVSLSGRADAPALLDALAERHLFVQRHGGPRPVYELHGLFRRHLRDRLGADGARARYLPTLAALVAEHRGDEAIDLALDFADTDAAVELLEMGAEGFARGGRVERLQAWLARLPREPLAARGWLAYWIGMATVQVDEIEARGWFELAFERFRADADAAGLTSAICAALFAYNADWGSFEALDTWRARAAEHLPALDTISDPAIRLRAGVARLCAGLLADPIDLDSAEVRAAAEALHALLGDQASGTDATERCIASQMLVEYADLESRMEWVTPIIGITVASFGAERVSELRRGRWYLSLANAHFHHNQPKQEAEALATVRAIVAESKLRLLQTGLLVCEAQQLLAGSDHAATGAKLDELGRHVDPKRPLLLGFFYYNFRSRLHLITGRFAQARENIELALDAARRANLSLGRQLPIQLTLAYAHIGEGDCEAAAEVFGQLCASITGKQGLGIRAMQECCHALVAMRDGADPAASLRTAFTLLRDIGTPMVMRPLPAVVARLCSAALRLRIEPEFAREMVRLRALAAPADADEHWPWAVRVRCFGGFEVFVDGAPLKLGAKAPKKPLELLKFLASRAGRQADVTTVLSACWPESDGDAARSAFDMAVSRLRKLLGKPEAIIVGEGRISLDPQLVWPDSCGLDLVAESLRADVIAHDSVAERLLAVYRGNFLGDETEAPWMVEARERYRATFVKSAERLCELLRGAGRLDAAIALGERAVEVEPLAEAVYGQIIRALLAQDREADARRVFRRCEQMLSVMLGIKPSAATVALLNPR</sequence>
<dbReference type="SUPFAM" id="SSF48452">
    <property type="entry name" value="TPR-like"/>
    <property type="match status" value="1"/>
</dbReference>
<dbReference type="Pfam" id="PF03704">
    <property type="entry name" value="BTAD"/>
    <property type="match status" value="1"/>
</dbReference>
<dbReference type="InterPro" id="IPR011990">
    <property type="entry name" value="TPR-like_helical_dom_sf"/>
</dbReference>
<dbReference type="Gene3D" id="1.25.40.10">
    <property type="entry name" value="Tetratricopeptide repeat domain"/>
    <property type="match status" value="1"/>
</dbReference>
<dbReference type="InterPro" id="IPR051677">
    <property type="entry name" value="AfsR-DnrI-RedD_regulator"/>
</dbReference>
<dbReference type="SUPFAM" id="SSF52540">
    <property type="entry name" value="P-loop containing nucleoside triphosphate hydrolases"/>
    <property type="match status" value="1"/>
</dbReference>
<proteinExistence type="predicted"/>
<dbReference type="InterPro" id="IPR036388">
    <property type="entry name" value="WH-like_DNA-bd_sf"/>
</dbReference>
<dbReference type="Proteomes" id="UP000675920">
    <property type="component" value="Unplaced"/>
</dbReference>
<dbReference type="InterPro" id="IPR016032">
    <property type="entry name" value="Sig_transdc_resp-reg_C-effctor"/>
</dbReference>
<evidence type="ECO:0000313" key="2">
    <source>
        <dbReference type="Proteomes" id="UP000675920"/>
    </source>
</evidence>
<dbReference type="AlphaFoldDB" id="A0A8B6X0P2"/>
<feature type="domain" description="Bacterial transcriptional activator" evidence="1">
    <location>
        <begin position="940"/>
        <end position="1072"/>
    </location>
</feature>
<evidence type="ECO:0000259" key="1">
    <source>
        <dbReference type="SMART" id="SM01043"/>
    </source>
</evidence>
<dbReference type="GO" id="GO:0003677">
    <property type="term" value="F:DNA binding"/>
    <property type="evidence" value="ECO:0007669"/>
    <property type="project" value="InterPro"/>
</dbReference>
<dbReference type="SMART" id="SM01043">
    <property type="entry name" value="BTAD"/>
    <property type="match status" value="1"/>
</dbReference>
<organism evidence="2 3">
    <name type="scientific">Derxia gummosa DSM 723</name>
    <dbReference type="NCBI Taxonomy" id="1121388"/>
    <lineage>
        <taxon>Bacteria</taxon>
        <taxon>Pseudomonadati</taxon>
        <taxon>Pseudomonadota</taxon>
        <taxon>Betaproteobacteria</taxon>
        <taxon>Burkholderiales</taxon>
        <taxon>Alcaligenaceae</taxon>
        <taxon>Derxia</taxon>
    </lineage>
</organism>
<dbReference type="SUPFAM" id="SSF46894">
    <property type="entry name" value="C-terminal effector domain of the bipartite response regulators"/>
    <property type="match status" value="1"/>
</dbReference>
<accession>A0A8B6X0P2</accession>
<reference evidence="3" key="1">
    <citation type="journal article" date="2003" name="BMC Microbiol.">
        <title>New knowledge from old: in silico discovery of novel protein domains in Streptomyces coelicolor.</title>
        <authorList>
            <person name="Yeats C."/>
            <person name="Bentley S."/>
            <person name="Bateman A."/>
        </authorList>
    </citation>
    <scope>NUCLEOTIDE SEQUENCE</scope>
</reference>
<dbReference type="GO" id="GO:0006355">
    <property type="term" value="P:regulation of DNA-templated transcription"/>
    <property type="evidence" value="ECO:0007669"/>
    <property type="project" value="InterPro"/>
</dbReference>
<dbReference type="PANTHER" id="PTHR35807">
    <property type="entry name" value="TRANSCRIPTIONAL REGULATOR REDD-RELATED"/>
    <property type="match status" value="1"/>
</dbReference>
<reference evidence="3" key="2">
    <citation type="submission" date="2025-08" db="UniProtKB">
        <authorList>
            <consortium name="RefSeq"/>
        </authorList>
    </citation>
    <scope>IDENTIFICATION</scope>
</reference>
<dbReference type="InterPro" id="IPR027417">
    <property type="entry name" value="P-loop_NTPase"/>
</dbReference>